<dbReference type="EMBL" id="LJKE01000045">
    <property type="protein sequence ID" value="KZD65938.1"/>
    <property type="molecule type" value="Genomic_DNA"/>
</dbReference>
<reference evidence="1 2" key="1">
    <citation type="submission" date="2015-09" db="EMBL/GenBank/DDBJ databases">
        <title>Bacillus cereus food isolates.</title>
        <authorList>
            <person name="Boekhorst J."/>
        </authorList>
    </citation>
    <scope>NUCLEOTIDE SEQUENCE [LARGE SCALE GENOMIC DNA]</scope>
    <source>
        <strain evidence="1 2">B4088</strain>
    </source>
</reference>
<dbReference type="Proteomes" id="UP000076482">
    <property type="component" value="Unassembled WGS sequence"/>
</dbReference>
<evidence type="ECO:0000313" key="2">
    <source>
        <dbReference type="Proteomes" id="UP000076482"/>
    </source>
</evidence>
<organism evidence="1 2">
    <name type="scientific">Bacillus cereus</name>
    <dbReference type="NCBI Taxonomy" id="1396"/>
    <lineage>
        <taxon>Bacteria</taxon>
        <taxon>Bacillati</taxon>
        <taxon>Bacillota</taxon>
        <taxon>Bacilli</taxon>
        <taxon>Bacillales</taxon>
        <taxon>Bacillaceae</taxon>
        <taxon>Bacillus</taxon>
        <taxon>Bacillus cereus group</taxon>
    </lineage>
</organism>
<dbReference type="PATRIC" id="fig|1396.535.peg.1726"/>
<accession>A0A164NWL9</accession>
<sequence length="124" mass="14397">MILWLAKCLETIWLFDKNDGLNDIEKVRKHLIKLFDDSVSEKDADLALKMYDFAKKEFSTDKWNELDEVFTGMIELRKIMEEDVNKGIDLLGGYLWKLGELFGTNLTESQYAELVKDPLGNDSE</sequence>
<protein>
    <submittedName>
        <fullName evidence="1">Uncharacterized protein</fullName>
    </submittedName>
</protein>
<dbReference type="RefSeq" id="WP_063261156.1">
    <property type="nucleotide sequence ID" value="NZ_LJKE01000045.1"/>
</dbReference>
<proteinExistence type="predicted"/>
<comment type="caution">
    <text evidence="1">The sequence shown here is derived from an EMBL/GenBank/DDBJ whole genome shotgun (WGS) entry which is preliminary data.</text>
</comment>
<evidence type="ECO:0000313" key="1">
    <source>
        <dbReference type="EMBL" id="KZD65938.1"/>
    </source>
</evidence>
<gene>
    <name evidence="1" type="ORF">B4088_2695</name>
</gene>
<dbReference type="AlphaFoldDB" id="A0A164NWL9"/>
<name>A0A164NWL9_BACCE</name>